<dbReference type="EMBL" id="VSSQ01023981">
    <property type="protein sequence ID" value="MPM71243.1"/>
    <property type="molecule type" value="Genomic_DNA"/>
</dbReference>
<dbReference type="Pfam" id="PF09983">
    <property type="entry name" value="JetD_C"/>
    <property type="match status" value="1"/>
</dbReference>
<evidence type="ECO:0000313" key="2">
    <source>
        <dbReference type="EMBL" id="MPM71243.1"/>
    </source>
</evidence>
<accession>A0A645C7E0</accession>
<reference evidence="2" key="1">
    <citation type="submission" date="2019-08" db="EMBL/GenBank/DDBJ databases">
        <authorList>
            <person name="Kucharzyk K."/>
            <person name="Murdoch R.W."/>
            <person name="Higgins S."/>
            <person name="Loffler F."/>
        </authorList>
    </citation>
    <scope>NUCLEOTIDE SEQUENCE</scope>
</reference>
<evidence type="ECO:0000259" key="1">
    <source>
        <dbReference type="Pfam" id="PF09983"/>
    </source>
</evidence>
<name>A0A645C7E0_9ZZZZ</name>
<feature type="domain" description="Wadjet protein JetD C-terminal" evidence="1">
    <location>
        <begin position="272"/>
        <end position="409"/>
    </location>
</feature>
<proteinExistence type="predicted"/>
<comment type="caution">
    <text evidence="2">The sequence shown here is derived from an EMBL/GenBank/DDBJ whole genome shotgun (WGS) entry which is preliminary data.</text>
</comment>
<sequence>MERNIILTRLLDKYEASKHLIQPGSSTRRVMLRIEKKELPEYRYETAVVRDAYNTAAQSLEREALVCLEWVKGRPVLDTISLHLEHIDSAYAAAGRVHPQERAGAVCALLEKALAGVTTLWIVLWSAQVRETALTTLRVPAYCKEDTEFLANLLLALSRYDELHGEPITMRAFSTLCFQNSKRFEWEFRDEFLRIARRYNEELASLCAQEESSVRDQLAFLGIYARPELYELSGLCTIQTKAGQLDLSPLFPYGAALPSTAVDDITGVGLERIEQVVFIENKTNYDAYLQTEITREQLVIYHGGFLSPQKQKLFKMLAASIPENVPAFFWADIDMGGFQMFTHLQSLVPKLTPMRMSGQDVERYHAYGLARDADYFSRLAQAFESGQFSLFGDAIQKILEYGITIEQEIFLAERADVG</sequence>
<dbReference type="AlphaFoldDB" id="A0A645C7E0"/>
<organism evidence="2">
    <name type="scientific">bioreactor metagenome</name>
    <dbReference type="NCBI Taxonomy" id="1076179"/>
    <lineage>
        <taxon>unclassified sequences</taxon>
        <taxon>metagenomes</taxon>
        <taxon>ecological metagenomes</taxon>
    </lineage>
</organism>
<dbReference type="InterPro" id="IPR024534">
    <property type="entry name" value="JetD_C"/>
</dbReference>
<gene>
    <name evidence="2" type="ORF">SDC9_118206</name>
</gene>
<protein>
    <recommendedName>
        <fullName evidence="1">Wadjet protein JetD C-terminal domain-containing protein</fullName>
    </recommendedName>
</protein>